<organism evidence="2 3">
    <name type="scientific">Chelonia mydas</name>
    <name type="common">Green sea-turtle</name>
    <name type="synonym">Chelonia agassizi</name>
    <dbReference type="NCBI Taxonomy" id="8469"/>
    <lineage>
        <taxon>Eukaryota</taxon>
        <taxon>Metazoa</taxon>
        <taxon>Chordata</taxon>
        <taxon>Craniata</taxon>
        <taxon>Vertebrata</taxon>
        <taxon>Euteleostomi</taxon>
        <taxon>Archelosauria</taxon>
        <taxon>Testudinata</taxon>
        <taxon>Testudines</taxon>
        <taxon>Cryptodira</taxon>
        <taxon>Durocryptodira</taxon>
        <taxon>Americhelydia</taxon>
        <taxon>Chelonioidea</taxon>
        <taxon>Cheloniidae</taxon>
        <taxon>Chelonia</taxon>
    </lineage>
</organism>
<feature type="compositionally biased region" description="Low complexity" evidence="1">
    <location>
        <begin position="49"/>
        <end position="60"/>
    </location>
</feature>
<dbReference type="Proteomes" id="UP000031443">
    <property type="component" value="Unassembled WGS sequence"/>
</dbReference>
<evidence type="ECO:0000256" key="1">
    <source>
        <dbReference type="SAM" id="MobiDB-lite"/>
    </source>
</evidence>
<dbReference type="AlphaFoldDB" id="M7AP17"/>
<accession>M7AP17</accession>
<dbReference type="EMBL" id="KB574333">
    <property type="protein sequence ID" value="EMP26991.1"/>
    <property type="molecule type" value="Genomic_DNA"/>
</dbReference>
<feature type="region of interest" description="Disordered" evidence="1">
    <location>
        <begin position="21"/>
        <end position="86"/>
    </location>
</feature>
<protein>
    <submittedName>
        <fullName evidence="2">Uncharacterized protein</fullName>
    </submittedName>
</protein>
<evidence type="ECO:0000313" key="3">
    <source>
        <dbReference type="Proteomes" id="UP000031443"/>
    </source>
</evidence>
<reference evidence="3" key="1">
    <citation type="journal article" date="2013" name="Nat. Genet.">
        <title>The draft genomes of soft-shell turtle and green sea turtle yield insights into the development and evolution of the turtle-specific body plan.</title>
        <authorList>
            <person name="Wang Z."/>
            <person name="Pascual-Anaya J."/>
            <person name="Zadissa A."/>
            <person name="Li W."/>
            <person name="Niimura Y."/>
            <person name="Huang Z."/>
            <person name="Li C."/>
            <person name="White S."/>
            <person name="Xiong Z."/>
            <person name="Fang D."/>
            <person name="Wang B."/>
            <person name="Ming Y."/>
            <person name="Chen Y."/>
            <person name="Zheng Y."/>
            <person name="Kuraku S."/>
            <person name="Pignatelli M."/>
            <person name="Herrero J."/>
            <person name="Beal K."/>
            <person name="Nozawa M."/>
            <person name="Li Q."/>
            <person name="Wang J."/>
            <person name="Zhang H."/>
            <person name="Yu L."/>
            <person name="Shigenobu S."/>
            <person name="Wang J."/>
            <person name="Liu J."/>
            <person name="Flicek P."/>
            <person name="Searle S."/>
            <person name="Wang J."/>
            <person name="Kuratani S."/>
            <person name="Yin Y."/>
            <person name="Aken B."/>
            <person name="Zhang G."/>
            <person name="Irie N."/>
        </authorList>
    </citation>
    <scope>NUCLEOTIDE SEQUENCE [LARGE SCALE GENOMIC DNA]</scope>
</reference>
<name>M7AP17_CHEMY</name>
<evidence type="ECO:0000313" key="2">
    <source>
        <dbReference type="EMBL" id="EMP26991.1"/>
    </source>
</evidence>
<keyword evidence="3" id="KW-1185">Reference proteome</keyword>
<sequence>MGTSPWKGCFRQRQNCRKEAAQFGSGTRIPANPEPSGGLSNETGLNFNSSSSPPEVASSPHYKLPQGLPSDLRTQAGQCRRGKAKRTKDVIPWSHGLAIVRLAYVLGVPEPYVL</sequence>
<feature type="compositionally biased region" description="Polar residues" evidence="1">
    <location>
        <begin position="38"/>
        <end position="48"/>
    </location>
</feature>
<gene>
    <name evidence="2" type="ORF">UY3_15920</name>
</gene>
<proteinExistence type="predicted"/>